<keyword evidence="3" id="KW-1185">Reference proteome</keyword>
<organism evidence="2 3">
    <name type="scientific">Tilletiaria anomala (strain ATCC 24038 / CBS 436.72 / UBC 951)</name>
    <dbReference type="NCBI Taxonomy" id="1037660"/>
    <lineage>
        <taxon>Eukaryota</taxon>
        <taxon>Fungi</taxon>
        <taxon>Dikarya</taxon>
        <taxon>Basidiomycota</taxon>
        <taxon>Ustilaginomycotina</taxon>
        <taxon>Exobasidiomycetes</taxon>
        <taxon>Georgefischeriales</taxon>
        <taxon>Tilletiariaceae</taxon>
        <taxon>Tilletiaria</taxon>
    </lineage>
</organism>
<proteinExistence type="predicted"/>
<comment type="caution">
    <text evidence="2">The sequence shown here is derived from an EMBL/GenBank/DDBJ whole genome shotgun (WGS) entry which is preliminary data.</text>
</comment>
<dbReference type="InParanoid" id="A0A066W1L8"/>
<sequence>MAPIRTTKASSGIATGGSSSIDIKSPTTSGIGVGGALCLPGDPIHRRASAHAPYSRSPPTSRLSTSPSSIARLSTSPSGSSAAIISSLSSSPLADTNVIARHVLETLEQRALAVTGHATTTQAAVEASSSAPAPTARGYASAAASSSLFIPKTSRVGNGVRASKDPSQMSSAELLAAITQRSSLLSSAGTSVSPAISDKLRAEVVVMQNVLASRNALRELGDKLHRATIDPESRDEKELQDHLQAMSLLRKGKGRAVDVALDDDFAPPPPPPQSHREVKIKAISNEEADAIQRQVWEFEQDQIREASEAAQRSFRGNADHNSDDNNSDRDEQDPDWDDALQMD</sequence>
<dbReference type="GeneID" id="25264349"/>
<evidence type="ECO:0000313" key="3">
    <source>
        <dbReference type="Proteomes" id="UP000027361"/>
    </source>
</evidence>
<feature type="region of interest" description="Disordered" evidence="1">
    <location>
        <begin position="42"/>
        <end position="78"/>
    </location>
</feature>
<feature type="compositionally biased region" description="Acidic residues" evidence="1">
    <location>
        <begin position="330"/>
        <end position="343"/>
    </location>
</feature>
<feature type="region of interest" description="Disordered" evidence="1">
    <location>
        <begin position="1"/>
        <end position="27"/>
    </location>
</feature>
<dbReference type="AlphaFoldDB" id="A0A066W1L8"/>
<evidence type="ECO:0000256" key="1">
    <source>
        <dbReference type="SAM" id="MobiDB-lite"/>
    </source>
</evidence>
<gene>
    <name evidence="2" type="ORF">K437DRAFT_256163</name>
</gene>
<evidence type="ECO:0000313" key="2">
    <source>
        <dbReference type="EMBL" id="KDN46438.1"/>
    </source>
</evidence>
<reference evidence="2 3" key="1">
    <citation type="submission" date="2014-05" db="EMBL/GenBank/DDBJ databases">
        <title>Draft genome sequence of a rare smut relative, Tilletiaria anomala UBC 951.</title>
        <authorList>
            <consortium name="DOE Joint Genome Institute"/>
            <person name="Toome M."/>
            <person name="Kuo A."/>
            <person name="Henrissat B."/>
            <person name="Lipzen A."/>
            <person name="Tritt A."/>
            <person name="Yoshinaga Y."/>
            <person name="Zane M."/>
            <person name="Barry K."/>
            <person name="Grigoriev I.V."/>
            <person name="Spatafora J.W."/>
            <person name="Aimea M.C."/>
        </authorList>
    </citation>
    <scope>NUCLEOTIDE SEQUENCE [LARGE SCALE GENOMIC DNA]</scope>
    <source>
        <strain evidence="2 3">UBC 951</strain>
    </source>
</reference>
<feature type="region of interest" description="Disordered" evidence="1">
    <location>
        <begin position="302"/>
        <end position="343"/>
    </location>
</feature>
<protein>
    <submittedName>
        <fullName evidence="2">Uncharacterized protein</fullName>
    </submittedName>
</protein>
<name>A0A066W1L8_TILAU</name>
<accession>A0A066W1L8</accession>
<dbReference type="HOGENOM" id="CLU_809377_0_0_1"/>
<feature type="compositionally biased region" description="Basic and acidic residues" evidence="1">
    <location>
        <begin position="317"/>
        <end position="329"/>
    </location>
</feature>
<dbReference type="Proteomes" id="UP000027361">
    <property type="component" value="Unassembled WGS sequence"/>
</dbReference>
<feature type="compositionally biased region" description="Low complexity" evidence="1">
    <location>
        <begin position="55"/>
        <end position="78"/>
    </location>
</feature>
<feature type="compositionally biased region" description="Low complexity" evidence="1">
    <location>
        <begin position="1"/>
        <end position="21"/>
    </location>
</feature>
<dbReference type="RefSeq" id="XP_013243527.1">
    <property type="nucleotide sequence ID" value="XM_013388073.1"/>
</dbReference>
<dbReference type="EMBL" id="JMSN01000035">
    <property type="protein sequence ID" value="KDN46438.1"/>
    <property type="molecule type" value="Genomic_DNA"/>
</dbReference>